<dbReference type="EMBL" id="SLXA01000002">
    <property type="protein sequence ID" value="TCO85719.1"/>
    <property type="molecule type" value="Genomic_DNA"/>
</dbReference>
<feature type="transmembrane region" description="Helical" evidence="1">
    <location>
        <begin position="131"/>
        <end position="150"/>
    </location>
</feature>
<comment type="caution">
    <text evidence="3">The sequence shown here is derived from an EMBL/GenBank/DDBJ whole genome shotgun (WGS) entry which is preliminary data.</text>
</comment>
<accession>A0A4R2LE57</accession>
<dbReference type="Gene3D" id="3.30.565.10">
    <property type="entry name" value="Histidine kinase-like ATPase, C-terminal domain"/>
    <property type="match status" value="1"/>
</dbReference>
<keyword evidence="1" id="KW-1133">Transmembrane helix</keyword>
<feature type="domain" description="Sensor histidine kinase NatK-like C-terminal" evidence="2">
    <location>
        <begin position="338"/>
        <end position="437"/>
    </location>
</feature>
<name>A0A4R2LE57_9FIRM</name>
<dbReference type="Proteomes" id="UP000295711">
    <property type="component" value="Unassembled WGS sequence"/>
</dbReference>
<feature type="transmembrane region" description="Helical" evidence="1">
    <location>
        <begin position="41"/>
        <end position="56"/>
    </location>
</feature>
<proteinExistence type="predicted"/>
<organism evidence="3 4">
    <name type="scientific">Frisingicoccus caecimuris</name>
    <dbReference type="NCBI Taxonomy" id="1796636"/>
    <lineage>
        <taxon>Bacteria</taxon>
        <taxon>Bacillati</taxon>
        <taxon>Bacillota</taxon>
        <taxon>Clostridia</taxon>
        <taxon>Lachnospirales</taxon>
        <taxon>Lachnospiraceae</taxon>
        <taxon>Frisingicoccus</taxon>
    </lineage>
</organism>
<dbReference type="GO" id="GO:0016301">
    <property type="term" value="F:kinase activity"/>
    <property type="evidence" value="ECO:0007669"/>
    <property type="project" value="UniProtKB-KW"/>
</dbReference>
<protein>
    <submittedName>
        <fullName evidence="3">Sensor histidine kinase YesM</fullName>
    </submittedName>
</protein>
<evidence type="ECO:0000259" key="2">
    <source>
        <dbReference type="Pfam" id="PF14501"/>
    </source>
</evidence>
<keyword evidence="4" id="KW-1185">Reference proteome</keyword>
<dbReference type="AlphaFoldDB" id="A0A4R2LE57"/>
<evidence type="ECO:0000313" key="4">
    <source>
        <dbReference type="Proteomes" id="UP000295711"/>
    </source>
</evidence>
<keyword evidence="1" id="KW-0812">Transmembrane</keyword>
<sequence>MLTVLLQGIQIFLSMLEVWLCYQLLYCTLLEKEYLNLKEKIIIWTNIIVWGILVSYNRNIIFFSHGVFILGLVFTGICTINIIKKYKRLIVSLLVMSYSLTALLDFLFLFLSMAVLDYPTTQAIYDGVSWLKLPIFLLSRVIMLICLFLLKKRGELFLKNILEYRKLLYIISVILVVLLRRYQVVMCRMVFGRIPYNGMNSGMSLLLLMVIILSVWGLYVKSLMLQKENQFLMSKDELMLQNYQNLMMNMEANKQRVHDIKHQLAVLQGYARDGEYEKFCQYLSEIDGDFYKFENKVWTGHRILDFILNQKKEAAEEKEIDFEICVTALMETSLSDGDISILIGNLLDNAIEACEQMQDGKRWILFKLKKRQRSLFIEISNSLGTVPRIKDGELLTSKKDKILHGYGLKSVKRIVQKYDGVFSFSVEEEAFKVKISFMK</sequence>
<dbReference type="CDD" id="cd16935">
    <property type="entry name" value="HATPase_AgrC-ComD-like"/>
    <property type="match status" value="1"/>
</dbReference>
<feature type="transmembrane region" description="Helical" evidence="1">
    <location>
        <begin position="6"/>
        <end position="29"/>
    </location>
</feature>
<dbReference type="GO" id="GO:0042802">
    <property type="term" value="F:identical protein binding"/>
    <property type="evidence" value="ECO:0007669"/>
    <property type="project" value="TreeGrafter"/>
</dbReference>
<dbReference type="RefSeq" id="WP_243115447.1">
    <property type="nucleotide sequence ID" value="NZ_JANKAQ010000001.1"/>
</dbReference>
<keyword evidence="3" id="KW-0808">Transferase</keyword>
<gene>
    <name evidence="3" type="ORF">EV212_10233</name>
</gene>
<dbReference type="SUPFAM" id="SSF55874">
    <property type="entry name" value="ATPase domain of HSP90 chaperone/DNA topoisomerase II/histidine kinase"/>
    <property type="match status" value="1"/>
</dbReference>
<dbReference type="Pfam" id="PF14501">
    <property type="entry name" value="HATPase_c_5"/>
    <property type="match status" value="1"/>
</dbReference>
<dbReference type="PANTHER" id="PTHR40448">
    <property type="entry name" value="TWO-COMPONENT SENSOR HISTIDINE KINASE"/>
    <property type="match status" value="1"/>
</dbReference>
<feature type="transmembrane region" description="Helical" evidence="1">
    <location>
        <begin position="90"/>
        <end position="111"/>
    </location>
</feature>
<evidence type="ECO:0000256" key="1">
    <source>
        <dbReference type="SAM" id="Phobius"/>
    </source>
</evidence>
<evidence type="ECO:0000313" key="3">
    <source>
        <dbReference type="EMBL" id="TCO85719.1"/>
    </source>
</evidence>
<dbReference type="PANTHER" id="PTHR40448:SF1">
    <property type="entry name" value="TWO-COMPONENT SENSOR HISTIDINE KINASE"/>
    <property type="match status" value="1"/>
</dbReference>
<keyword evidence="3" id="KW-0418">Kinase</keyword>
<feature type="transmembrane region" description="Helical" evidence="1">
    <location>
        <begin position="62"/>
        <end position="83"/>
    </location>
</feature>
<dbReference type="InterPro" id="IPR032834">
    <property type="entry name" value="NatK-like_C"/>
</dbReference>
<feature type="transmembrane region" description="Helical" evidence="1">
    <location>
        <begin position="162"/>
        <end position="182"/>
    </location>
</feature>
<feature type="transmembrane region" description="Helical" evidence="1">
    <location>
        <begin position="202"/>
        <end position="220"/>
    </location>
</feature>
<reference evidence="3 4" key="1">
    <citation type="submission" date="2019-03" db="EMBL/GenBank/DDBJ databases">
        <title>Genomic Encyclopedia of Type Strains, Phase IV (KMG-IV): sequencing the most valuable type-strain genomes for metagenomic binning, comparative biology and taxonomic classification.</title>
        <authorList>
            <person name="Goeker M."/>
        </authorList>
    </citation>
    <scope>NUCLEOTIDE SEQUENCE [LARGE SCALE GENOMIC DNA]</scope>
    <source>
        <strain evidence="3 4">DSM 28559</strain>
    </source>
</reference>
<dbReference type="InterPro" id="IPR036890">
    <property type="entry name" value="HATPase_C_sf"/>
</dbReference>
<keyword evidence="1" id="KW-0472">Membrane</keyword>